<dbReference type="InterPro" id="IPR036116">
    <property type="entry name" value="FN3_sf"/>
</dbReference>
<dbReference type="PROSITE" id="PS50093">
    <property type="entry name" value="PKD"/>
    <property type="match status" value="1"/>
</dbReference>
<dbReference type="Pfam" id="PF13585">
    <property type="entry name" value="CHU_C"/>
    <property type="match status" value="1"/>
</dbReference>
<evidence type="ECO:0008006" key="7">
    <source>
        <dbReference type="Google" id="ProtNLM"/>
    </source>
</evidence>
<dbReference type="InterPro" id="IPR022409">
    <property type="entry name" value="PKD/Chitinase_dom"/>
</dbReference>
<dbReference type="InterPro" id="IPR036179">
    <property type="entry name" value="Ig-like_dom_sf"/>
</dbReference>
<organism evidence="5 6">
    <name type="scientific">Pseudochryseolinea flava</name>
    <dbReference type="NCBI Taxonomy" id="2059302"/>
    <lineage>
        <taxon>Bacteria</taxon>
        <taxon>Pseudomonadati</taxon>
        <taxon>Bacteroidota</taxon>
        <taxon>Cytophagia</taxon>
        <taxon>Cytophagales</taxon>
        <taxon>Fulvivirgaceae</taxon>
        <taxon>Pseudochryseolinea</taxon>
    </lineage>
</organism>
<feature type="domain" description="Ig-like" evidence="3">
    <location>
        <begin position="877"/>
        <end position="969"/>
    </location>
</feature>
<dbReference type="InterPro" id="IPR035986">
    <property type="entry name" value="PKD_dom_sf"/>
</dbReference>
<dbReference type="SUPFAM" id="SSF49299">
    <property type="entry name" value="PKD domain"/>
    <property type="match status" value="1"/>
</dbReference>
<proteinExistence type="predicted"/>
<feature type="domain" description="PKD" evidence="2">
    <location>
        <begin position="1328"/>
        <end position="1406"/>
    </location>
</feature>
<dbReference type="EMBL" id="QMFY01000007">
    <property type="protein sequence ID" value="RAW00265.1"/>
    <property type="molecule type" value="Genomic_DNA"/>
</dbReference>
<dbReference type="Pfam" id="PF19081">
    <property type="entry name" value="Ig_7"/>
    <property type="match status" value="1"/>
</dbReference>
<feature type="domain" description="Fibronectin type-III" evidence="4">
    <location>
        <begin position="577"/>
        <end position="690"/>
    </location>
</feature>
<name>A0A364Y0R5_9BACT</name>
<evidence type="ECO:0000313" key="6">
    <source>
        <dbReference type="Proteomes" id="UP000251889"/>
    </source>
</evidence>
<dbReference type="Pfam" id="PF13205">
    <property type="entry name" value="Big_5"/>
    <property type="match status" value="1"/>
</dbReference>
<dbReference type="InterPro" id="IPR003961">
    <property type="entry name" value="FN3_dom"/>
</dbReference>
<dbReference type="InterPro" id="IPR045829">
    <property type="entry name" value="PKD_6"/>
</dbReference>
<evidence type="ECO:0000259" key="3">
    <source>
        <dbReference type="PROSITE" id="PS50835"/>
    </source>
</evidence>
<dbReference type="InterPro" id="IPR013783">
    <property type="entry name" value="Ig-like_fold"/>
</dbReference>
<protein>
    <recommendedName>
        <fullName evidence="7">PKD domain-containing protein</fullName>
    </recommendedName>
</protein>
<keyword evidence="6" id="KW-1185">Reference proteome</keyword>
<dbReference type="PROSITE" id="PS50853">
    <property type="entry name" value="FN3"/>
    <property type="match status" value="1"/>
</dbReference>
<dbReference type="CDD" id="cd00146">
    <property type="entry name" value="PKD"/>
    <property type="match status" value="1"/>
</dbReference>
<dbReference type="Pfam" id="PF19406">
    <property type="entry name" value="PKD_5"/>
    <property type="match status" value="1"/>
</dbReference>
<dbReference type="SUPFAM" id="SSF75011">
    <property type="entry name" value="3-carboxy-cis,cis-mucoante lactonizing enzyme"/>
    <property type="match status" value="1"/>
</dbReference>
<dbReference type="Proteomes" id="UP000251889">
    <property type="component" value="Unassembled WGS sequence"/>
</dbReference>
<evidence type="ECO:0000313" key="5">
    <source>
        <dbReference type="EMBL" id="RAW00265.1"/>
    </source>
</evidence>
<keyword evidence="1" id="KW-0732">Signal</keyword>
<gene>
    <name evidence="5" type="ORF">DQQ10_14490</name>
</gene>
<dbReference type="Pfam" id="PF18911">
    <property type="entry name" value="PKD_4"/>
    <property type="match status" value="1"/>
</dbReference>
<evidence type="ECO:0000259" key="4">
    <source>
        <dbReference type="PROSITE" id="PS50853"/>
    </source>
</evidence>
<evidence type="ECO:0000256" key="1">
    <source>
        <dbReference type="ARBA" id="ARBA00022729"/>
    </source>
</evidence>
<accession>A0A364Y0R5</accession>
<dbReference type="RefSeq" id="WP_112747607.1">
    <property type="nucleotide sequence ID" value="NZ_QMFY01000007.1"/>
</dbReference>
<dbReference type="InterPro" id="IPR007110">
    <property type="entry name" value="Ig-like_dom"/>
</dbReference>
<sequence>MITFARLTVFNPELSLTISRMLSPLKFFAFVALVIASHFATAQRIFWNEPNNDRIRFGTLSNTSLTTPVNLLSHPNIAKEITFDPGYNYAFFTDNSGASFYQSTYAGENPVEIEYFAPMAEALDIDYSVNAGGVYVVKFYEDGGIDFTLENGGGTNSVNMGTRSGNVYNCVAVDDGNERIFTYDVNSNLICAVNFSGGEPEDLISADIVTAMDYSESSGTLVYATETGDIAYYKSASDLDVIITVAEAGTITSIAYYAAYNKIYYVINEKIFSVNFDGSGTTQLMNLAGTGVTDLWVEPDQTLPTVTSRYPAVGQTGITAGSTFSLDFTEAIRVSSDAGLGTQIQIRLIETATGTPIATYDRSDAKILVTGSSVTISGLPFEDGSKEYHILIGNRVFEDMAGNNYVGITTATGWNFTSAVDNTKFYSIKSGTWNDPTIWSHDGHNGTPAGSAPGTGDVFIGAGHTVTMTANEFVWGDNNGLVIETGGALDMANFNLEVLGNEFRINGTLRNAGNISGSFDLYAVELPVFVQILPGVASSVGEEITLHTNVVSYVSPSTINGGAINTNGFEVCTPPTIPVSPVVTNINGSSINLAWTPGSGTAFILIRDEGNSSTKPKFEMTYTPNVNFGTGTDVGNSNFALYQGTANNVTVTGLSPATAYVVDMYGFNTSIGGCYSLNNYQTWNFVTCPTLAAPTNPVGATYCTGDTKPALVVDDPGIGRNIDWYDAATGGNLVTGNTSGGNARGEVFIPTATSGTFYAQLYDGVSGCASTTRTAVTLTMNPAITPGTASATQNLCTGGDPTVITGGTATGGTGTFTYQWMTSLTAGGPYNALMGATSATYDPPAGVTQSAYYVRTVISGVCSRDGSEIAVNVVSSPIITAQPAAEIVCAGEAASFNVVATGVLLTYQWQLDNGSGFTNVSNGGVYSGATATTLSISNTTGLNGVRYRCIVTSTATCSTPSGGALLTVNTRPSAVDVPVAVCEITSGSGGANINLLDYNDEVTGNDATASVVWYESDTYLTPLTNPNLVFASTGRTYYPRVSSTNTCTDDAVLTVTVKYKPEVTPLPTERLMCSGTQTNLSYESQPNGATYSWTVSSNGSISGASNGNGTTINHTLNNSASTQQRISYTVTPTLDGCTGAPFAQSVAVDPVPTIFNVTGGGGYCAGGTGVEIKLSGSQTGVKYTLMKDNVPTSMTSDGNNGAITFSNVTAAGSYTIRATTAATCNGNMNGAVVVAINAAPTGTAVIDGASLLCIGEEQPYNVKGIFNATSYTWTLPNGAEAVTPSTTASITIRAIGTIDGPIRVEPSNACGVGAPTTIGSLALTSRPETVVNIQTADEIYAGEATSFSYSTTAVDAIAVWNFGDGNGTGNGMIVEHTYEAEGNYTVTVVVSPQSGCAGSATADVTVKPKASLGTLAIKNVVTANGDQSNDMLYIDLLEKFGDNEVIVIDRWGTEVFRQKNYQNDWDFKKGGEYLPAGNYVCILKSGDKTFSRVVTVIK</sequence>
<dbReference type="InterPro" id="IPR044023">
    <property type="entry name" value="Ig_7"/>
</dbReference>
<dbReference type="OrthoDB" id="2582440at2"/>
<comment type="caution">
    <text evidence="5">The sequence shown here is derived from an EMBL/GenBank/DDBJ whole genome shotgun (WGS) entry which is preliminary data.</text>
</comment>
<dbReference type="SMART" id="SM00089">
    <property type="entry name" value="PKD"/>
    <property type="match status" value="1"/>
</dbReference>
<dbReference type="Gene3D" id="2.60.40.10">
    <property type="entry name" value="Immunoglobulins"/>
    <property type="match status" value="3"/>
</dbReference>
<dbReference type="PROSITE" id="PS50835">
    <property type="entry name" value="IG_LIKE"/>
    <property type="match status" value="1"/>
</dbReference>
<dbReference type="InterPro" id="IPR000601">
    <property type="entry name" value="PKD_dom"/>
</dbReference>
<evidence type="ECO:0000259" key="2">
    <source>
        <dbReference type="PROSITE" id="PS50093"/>
    </source>
</evidence>
<dbReference type="SMART" id="SM00060">
    <property type="entry name" value="FN3"/>
    <property type="match status" value="1"/>
</dbReference>
<dbReference type="SUPFAM" id="SSF49265">
    <property type="entry name" value="Fibronectin type III"/>
    <property type="match status" value="1"/>
</dbReference>
<dbReference type="SUPFAM" id="SSF48726">
    <property type="entry name" value="Immunoglobulin"/>
    <property type="match status" value="1"/>
</dbReference>
<dbReference type="Pfam" id="PF19408">
    <property type="entry name" value="PKD_6"/>
    <property type="match status" value="1"/>
</dbReference>
<dbReference type="CDD" id="cd00063">
    <property type="entry name" value="FN3"/>
    <property type="match status" value="1"/>
</dbReference>
<dbReference type="InterPro" id="IPR032812">
    <property type="entry name" value="SbsA_Ig"/>
</dbReference>
<dbReference type="InterPro" id="IPR045828">
    <property type="entry name" value="PKD_Bacteroidetes"/>
</dbReference>
<reference evidence="5 6" key="1">
    <citation type="submission" date="2018-06" db="EMBL/GenBank/DDBJ databases">
        <title>Chryseolinea flavus sp. nov., a member of the phylum Bacteroidetes isolated from soil.</title>
        <authorList>
            <person name="Li Y."/>
            <person name="Wang J."/>
        </authorList>
    </citation>
    <scope>NUCLEOTIDE SEQUENCE [LARGE SCALE GENOMIC DNA]</scope>
    <source>
        <strain evidence="5 6">SDU1-6</strain>
    </source>
</reference>